<dbReference type="InterPro" id="IPR011330">
    <property type="entry name" value="Glyco_hydro/deAcase_b/a-brl"/>
</dbReference>
<dbReference type="PANTHER" id="PTHR10587:SF125">
    <property type="entry name" value="POLYSACCHARIDE DEACETYLASE YHEN-RELATED"/>
    <property type="match status" value="1"/>
</dbReference>
<dbReference type="Proteomes" id="UP000198304">
    <property type="component" value="Unassembled WGS sequence"/>
</dbReference>
<dbReference type="Pfam" id="PF01522">
    <property type="entry name" value="Polysacc_deac_1"/>
    <property type="match status" value="1"/>
</dbReference>
<evidence type="ECO:0000313" key="2">
    <source>
        <dbReference type="EMBL" id="SNS10995.1"/>
    </source>
</evidence>
<dbReference type="RefSeq" id="WP_089281902.1">
    <property type="nucleotide sequence ID" value="NZ_FZOJ01000004.1"/>
</dbReference>
<dbReference type="SUPFAM" id="SSF88713">
    <property type="entry name" value="Glycoside hydrolase/deacetylase"/>
    <property type="match status" value="1"/>
</dbReference>
<protein>
    <submittedName>
        <fullName evidence="2">Peptidoglycan/xylan/chitin deacetylase, PgdA/CDA1 family</fullName>
    </submittedName>
</protein>
<proteinExistence type="predicted"/>
<organism evidence="2 3">
    <name type="scientific">Anaerovirgula multivorans</name>
    <dbReference type="NCBI Taxonomy" id="312168"/>
    <lineage>
        <taxon>Bacteria</taxon>
        <taxon>Bacillati</taxon>
        <taxon>Bacillota</taxon>
        <taxon>Clostridia</taxon>
        <taxon>Peptostreptococcales</taxon>
        <taxon>Natronincolaceae</taxon>
        <taxon>Anaerovirgula</taxon>
    </lineage>
</organism>
<name>A0A239BSJ0_9FIRM</name>
<reference evidence="3" key="1">
    <citation type="submission" date="2017-06" db="EMBL/GenBank/DDBJ databases">
        <authorList>
            <person name="Varghese N."/>
            <person name="Submissions S."/>
        </authorList>
    </citation>
    <scope>NUCLEOTIDE SEQUENCE [LARGE SCALE GENOMIC DNA]</scope>
    <source>
        <strain evidence="3">SCA</strain>
    </source>
</reference>
<gene>
    <name evidence="2" type="ORF">SAMN05446037_1004119</name>
</gene>
<dbReference type="Gene3D" id="3.20.20.370">
    <property type="entry name" value="Glycoside hydrolase/deacetylase"/>
    <property type="match status" value="1"/>
</dbReference>
<dbReference type="PANTHER" id="PTHR10587">
    <property type="entry name" value="GLYCOSYL TRANSFERASE-RELATED"/>
    <property type="match status" value="1"/>
</dbReference>
<dbReference type="InterPro" id="IPR050248">
    <property type="entry name" value="Polysacc_deacetylase_ArnD"/>
</dbReference>
<evidence type="ECO:0000313" key="3">
    <source>
        <dbReference type="Proteomes" id="UP000198304"/>
    </source>
</evidence>
<dbReference type="PROSITE" id="PS51677">
    <property type="entry name" value="NODB"/>
    <property type="match status" value="1"/>
</dbReference>
<sequence length="264" mass="30130">MQHLKTSITVILLTIVFTGVLSFEVILPYETVAIVDAEDVVEEAIDDLTEEETPTEEDPIVIDENAKVVYLTFDDGPSPDVTSHILDILKEYNIQATFFVIGNLAEQHPDILLRTWEEGHLVGNHTYTHNFRHIYGNPQNFLDEVERTDEVFSSILGTDYYKSKFIRFPGGSFGKRLQPFRQAVGEAGYISIDWNVVTGDAEGHRVSPQKQLTRLQETLQNKKEAIVLMHDSNTKQTTVEALPEIIDYLISQDYVFKTLKDYEF</sequence>
<dbReference type="CDD" id="cd10944">
    <property type="entry name" value="CE4_SmPgdA_like"/>
    <property type="match status" value="1"/>
</dbReference>
<accession>A0A239BSJ0</accession>
<dbReference type="GO" id="GO:0005975">
    <property type="term" value="P:carbohydrate metabolic process"/>
    <property type="evidence" value="ECO:0007669"/>
    <property type="project" value="InterPro"/>
</dbReference>
<dbReference type="GO" id="GO:0016810">
    <property type="term" value="F:hydrolase activity, acting on carbon-nitrogen (but not peptide) bonds"/>
    <property type="evidence" value="ECO:0007669"/>
    <property type="project" value="InterPro"/>
</dbReference>
<feature type="domain" description="NodB homology" evidence="1">
    <location>
        <begin position="67"/>
        <end position="257"/>
    </location>
</feature>
<dbReference type="AlphaFoldDB" id="A0A239BSJ0"/>
<dbReference type="EMBL" id="FZOJ01000004">
    <property type="protein sequence ID" value="SNS10995.1"/>
    <property type="molecule type" value="Genomic_DNA"/>
</dbReference>
<evidence type="ECO:0000259" key="1">
    <source>
        <dbReference type="PROSITE" id="PS51677"/>
    </source>
</evidence>
<dbReference type="InterPro" id="IPR002509">
    <property type="entry name" value="NODB_dom"/>
</dbReference>
<keyword evidence="3" id="KW-1185">Reference proteome</keyword>
<dbReference type="OrthoDB" id="258610at2"/>